<protein>
    <submittedName>
        <fullName evidence="3">Uncharacterized protein</fullName>
    </submittedName>
</protein>
<evidence type="ECO:0000313" key="3">
    <source>
        <dbReference type="WBParaSite" id="GPLIN_000625700"/>
    </source>
</evidence>
<dbReference type="Proteomes" id="UP000050741">
    <property type="component" value="Unassembled WGS sequence"/>
</dbReference>
<name>A0A183C065_GLOPA</name>
<evidence type="ECO:0000313" key="2">
    <source>
        <dbReference type="Proteomes" id="UP000050741"/>
    </source>
</evidence>
<reference evidence="2" key="1">
    <citation type="submission" date="2013-12" db="EMBL/GenBank/DDBJ databases">
        <authorList>
            <person name="Aslett M."/>
        </authorList>
    </citation>
    <scope>NUCLEOTIDE SEQUENCE [LARGE SCALE GENOMIC DNA]</scope>
    <source>
        <strain evidence="2">Lindley</strain>
    </source>
</reference>
<accession>A0A183C065</accession>
<proteinExistence type="predicted"/>
<dbReference type="AlphaFoldDB" id="A0A183C065"/>
<reference evidence="2" key="2">
    <citation type="submission" date="2014-05" db="EMBL/GenBank/DDBJ databases">
        <title>The genome and life-stage specific transcriptomes of Globodera pallida elucidate key aspects of plant parasitism by a cyst nematode.</title>
        <authorList>
            <person name="Cotton J.A."/>
            <person name="Lilley C.J."/>
            <person name="Jones L.M."/>
            <person name="Kikuchi T."/>
            <person name="Reid A.J."/>
            <person name="Thorpe P."/>
            <person name="Tsai I.J."/>
            <person name="Beasley H."/>
            <person name="Blok V."/>
            <person name="Cock P.J.A."/>
            <person name="Van den Akker S.E."/>
            <person name="Holroyd N."/>
            <person name="Hunt M."/>
            <person name="Mantelin S."/>
            <person name="Naghra H."/>
            <person name="Pain A."/>
            <person name="Palomares-Rius J.E."/>
            <person name="Zarowiecki M."/>
            <person name="Berriman M."/>
            <person name="Jones J.T."/>
            <person name="Urwin P.E."/>
        </authorList>
    </citation>
    <scope>NUCLEOTIDE SEQUENCE [LARGE SCALE GENOMIC DNA]</scope>
    <source>
        <strain evidence="2">Lindley</strain>
    </source>
</reference>
<reference evidence="3" key="3">
    <citation type="submission" date="2016-06" db="UniProtKB">
        <authorList>
            <consortium name="WormBaseParasite"/>
        </authorList>
    </citation>
    <scope>IDENTIFICATION</scope>
</reference>
<keyword evidence="2" id="KW-1185">Reference proteome</keyword>
<evidence type="ECO:0000256" key="1">
    <source>
        <dbReference type="SAM" id="MobiDB-lite"/>
    </source>
</evidence>
<sequence>MRDEKFGKVHTKSSAACHGSGARQVADLLASSFRRASGARRRPSATKANVTAVPRTAPISPGAKAPPRDSPKGITFEFALDPLSAPGDLNPTCSGGPQPLQSSLPFFRENTSQIPMTRLAKSPPYIPPWQHWQQVLSSVASGVASAQ</sequence>
<feature type="region of interest" description="Disordered" evidence="1">
    <location>
        <begin position="1"/>
        <end position="21"/>
    </location>
</feature>
<dbReference type="WBParaSite" id="GPLIN_000625700">
    <property type="protein sequence ID" value="GPLIN_000625700"/>
    <property type="gene ID" value="GPLIN_000625700"/>
</dbReference>
<organism evidence="2 3">
    <name type="scientific">Globodera pallida</name>
    <name type="common">Potato cyst nematode worm</name>
    <name type="synonym">Heterodera pallida</name>
    <dbReference type="NCBI Taxonomy" id="36090"/>
    <lineage>
        <taxon>Eukaryota</taxon>
        <taxon>Metazoa</taxon>
        <taxon>Ecdysozoa</taxon>
        <taxon>Nematoda</taxon>
        <taxon>Chromadorea</taxon>
        <taxon>Rhabditida</taxon>
        <taxon>Tylenchina</taxon>
        <taxon>Tylenchomorpha</taxon>
        <taxon>Tylenchoidea</taxon>
        <taxon>Heteroderidae</taxon>
        <taxon>Heteroderinae</taxon>
        <taxon>Globodera</taxon>
    </lineage>
</organism>
<feature type="region of interest" description="Disordered" evidence="1">
    <location>
        <begin position="35"/>
        <end position="73"/>
    </location>
</feature>